<dbReference type="InterPro" id="IPR038169">
    <property type="entry name" value="DC-UbP/UBTD2_N_sf"/>
</dbReference>
<dbReference type="SUPFAM" id="SSF54236">
    <property type="entry name" value="Ubiquitin-like"/>
    <property type="match status" value="1"/>
</dbReference>
<sequence>MGCVGSSAQCNPLGRRNRHRNSDHCEPPNNQSESRRSRTEPNRASSFSNLTSNSVQSNMSNSQYSGHVVPTGKNKRLKKDYARYLKIEKKMSEAQLRAKRDEFWDTAPVFEGKSEIWAALKAAVEALESKNFQLAQAIIDSASIIVPNGLLSDCYDELGNRYQIPAYVLAKPSTLTDKNEPSSESSSPNLKKKKKKKHVDDGEKKSQATISNDQIQIKLRVSSLAQDTNSDLKFMAGLNDTVLSLKQKLHDTKSIDAKNQRFYFGGRLMRDKDKLKSYKIKKNVVIQVIVREQDQREI</sequence>
<dbReference type="InterPro" id="IPR000626">
    <property type="entry name" value="Ubiquitin-like_dom"/>
</dbReference>
<feature type="domain" description="Ubiquitin-like" evidence="2">
    <location>
        <begin position="217"/>
        <end position="295"/>
    </location>
</feature>
<dbReference type="InterPro" id="IPR039869">
    <property type="entry name" value="UBTD1/2"/>
</dbReference>
<dbReference type="Proteomes" id="UP000276133">
    <property type="component" value="Unassembled WGS sequence"/>
</dbReference>
<comment type="caution">
    <text evidence="3">The sequence shown here is derived from an EMBL/GenBank/DDBJ whole genome shotgun (WGS) entry which is preliminary data.</text>
</comment>
<feature type="region of interest" description="Disordered" evidence="1">
    <location>
        <begin position="1"/>
        <end position="73"/>
    </location>
</feature>
<evidence type="ECO:0000259" key="2">
    <source>
        <dbReference type="PROSITE" id="PS50053"/>
    </source>
</evidence>
<name>A0A3M7PG67_BRAPC</name>
<keyword evidence="4" id="KW-1185">Reference proteome</keyword>
<dbReference type="EMBL" id="REGN01011026">
    <property type="protein sequence ID" value="RMZ98019.1"/>
    <property type="molecule type" value="Genomic_DNA"/>
</dbReference>
<dbReference type="SMART" id="SM00213">
    <property type="entry name" value="UBQ"/>
    <property type="match status" value="1"/>
</dbReference>
<protein>
    <submittedName>
        <fullName evidence="3">Ubiquitin domain-containing 1</fullName>
    </submittedName>
</protein>
<proteinExistence type="predicted"/>
<feature type="compositionally biased region" description="Polar residues" evidence="1">
    <location>
        <begin position="1"/>
        <end position="10"/>
    </location>
</feature>
<dbReference type="STRING" id="10195.A0A3M7PG67"/>
<gene>
    <name evidence="3" type="ORF">BpHYR1_054165</name>
</gene>
<feature type="region of interest" description="Disordered" evidence="1">
    <location>
        <begin position="174"/>
        <end position="207"/>
    </location>
</feature>
<evidence type="ECO:0000313" key="4">
    <source>
        <dbReference type="Proteomes" id="UP000276133"/>
    </source>
</evidence>
<accession>A0A3M7PG67</accession>
<dbReference type="Pfam" id="PF00240">
    <property type="entry name" value="ubiquitin"/>
    <property type="match status" value="1"/>
</dbReference>
<dbReference type="InterPro" id="IPR032752">
    <property type="entry name" value="DC-UbP/UBTD2_N"/>
</dbReference>
<dbReference type="PANTHER" id="PTHR13609">
    <property type="entry name" value="UBIQUITIN DOMAIN CONTAINING 1 PROTEIN-RELATED"/>
    <property type="match status" value="1"/>
</dbReference>
<dbReference type="Gene3D" id="3.10.20.90">
    <property type="entry name" value="Phosphatidylinositol 3-kinase Catalytic Subunit, Chain A, domain 1"/>
    <property type="match status" value="1"/>
</dbReference>
<dbReference type="Pfam" id="PF16455">
    <property type="entry name" value="UBD"/>
    <property type="match status" value="1"/>
</dbReference>
<dbReference type="OrthoDB" id="1640476at2759"/>
<dbReference type="PROSITE" id="PS50053">
    <property type="entry name" value="UBIQUITIN_2"/>
    <property type="match status" value="1"/>
</dbReference>
<evidence type="ECO:0000313" key="3">
    <source>
        <dbReference type="EMBL" id="RMZ98019.1"/>
    </source>
</evidence>
<evidence type="ECO:0000256" key="1">
    <source>
        <dbReference type="SAM" id="MobiDB-lite"/>
    </source>
</evidence>
<dbReference type="InterPro" id="IPR029071">
    <property type="entry name" value="Ubiquitin-like_domsf"/>
</dbReference>
<organism evidence="3 4">
    <name type="scientific">Brachionus plicatilis</name>
    <name type="common">Marine rotifer</name>
    <name type="synonym">Brachionus muelleri</name>
    <dbReference type="NCBI Taxonomy" id="10195"/>
    <lineage>
        <taxon>Eukaryota</taxon>
        <taxon>Metazoa</taxon>
        <taxon>Spiralia</taxon>
        <taxon>Gnathifera</taxon>
        <taxon>Rotifera</taxon>
        <taxon>Eurotatoria</taxon>
        <taxon>Monogononta</taxon>
        <taxon>Pseudotrocha</taxon>
        <taxon>Ploima</taxon>
        <taxon>Brachionidae</taxon>
        <taxon>Brachionus</taxon>
    </lineage>
</organism>
<reference evidence="3 4" key="1">
    <citation type="journal article" date="2018" name="Sci. Rep.">
        <title>Genomic signatures of local adaptation to the degree of environmental predictability in rotifers.</title>
        <authorList>
            <person name="Franch-Gras L."/>
            <person name="Hahn C."/>
            <person name="Garcia-Roger E.M."/>
            <person name="Carmona M.J."/>
            <person name="Serra M."/>
            <person name="Gomez A."/>
        </authorList>
    </citation>
    <scope>NUCLEOTIDE SEQUENCE [LARGE SCALE GENOMIC DNA]</scope>
    <source>
        <strain evidence="3">HYR1</strain>
    </source>
</reference>
<dbReference type="AlphaFoldDB" id="A0A3M7PG67"/>
<feature type="compositionally biased region" description="Polar residues" evidence="1">
    <location>
        <begin position="42"/>
        <end position="51"/>
    </location>
</feature>
<feature type="compositionally biased region" description="Low complexity" evidence="1">
    <location>
        <begin position="52"/>
        <end position="65"/>
    </location>
</feature>
<dbReference type="Gene3D" id="1.20.225.20">
    <property type="entry name" value="Ub domain-containing protein, DC-UbP/UBTD2, N-terminal domain"/>
    <property type="match status" value="1"/>
</dbReference>